<dbReference type="PROSITE" id="PS51257">
    <property type="entry name" value="PROKAR_LIPOPROTEIN"/>
    <property type="match status" value="1"/>
</dbReference>
<dbReference type="InterPro" id="IPR025711">
    <property type="entry name" value="PepSY"/>
</dbReference>
<feature type="region of interest" description="Disordered" evidence="1">
    <location>
        <begin position="21"/>
        <end position="63"/>
    </location>
</feature>
<feature type="compositionally biased region" description="Basic and acidic residues" evidence="1">
    <location>
        <begin position="131"/>
        <end position="141"/>
    </location>
</feature>
<dbReference type="EMBL" id="JAIWIY010000001">
    <property type="protein sequence ID" value="MCA2096220.1"/>
    <property type="molecule type" value="Genomic_DNA"/>
</dbReference>
<sequence length="200" mass="22113">MNKKLLALLLAGTFVFAGCNQDKAENKEETKQEEQAEKPAEDAKDEGKEEKPEEKADEKTADIVLPDNKVTLKAASYKFESHVGGAPYNLTEVTYEVEDNGEAYYNFEGEKDGKEYKLKVNANSAETTEAEIEKGADKKNTVDLGKSIPPEEAMRIALESNGGGTVKEWKLVNDGEGEKYEIELEDGKEITVNAINKKVM</sequence>
<evidence type="ECO:0000259" key="3">
    <source>
        <dbReference type="Pfam" id="PF03413"/>
    </source>
</evidence>
<dbReference type="Proteomes" id="UP001198374">
    <property type="component" value="Unassembled WGS sequence"/>
</dbReference>
<feature type="region of interest" description="Disordered" evidence="1">
    <location>
        <begin position="125"/>
        <end position="147"/>
    </location>
</feature>
<dbReference type="Gene3D" id="3.10.450.40">
    <property type="match status" value="2"/>
</dbReference>
<evidence type="ECO:0000313" key="5">
    <source>
        <dbReference type="Proteomes" id="UP001198374"/>
    </source>
</evidence>
<feature type="domain" description="PepSY" evidence="3">
    <location>
        <begin position="90"/>
        <end position="129"/>
    </location>
</feature>
<evidence type="ECO:0000256" key="2">
    <source>
        <dbReference type="SAM" id="SignalP"/>
    </source>
</evidence>
<feature type="signal peptide" evidence="2">
    <location>
        <begin position="1"/>
        <end position="17"/>
    </location>
</feature>
<accession>A0ABS7YWV8</accession>
<proteinExistence type="predicted"/>
<feature type="compositionally biased region" description="Basic and acidic residues" evidence="1">
    <location>
        <begin position="22"/>
        <end position="61"/>
    </location>
</feature>
<dbReference type="Pfam" id="PF03413">
    <property type="entry name" value="PepSY"/>
    <property type="match status" value="2"/>
</dbReference>
<protein>
    <submittedName>
        <fullName evidence="4">PepSY domain-containing protein</fullName>
    </submittedName>
</protein>
<feature type="domain" description="PepSY" evidence="3">
    <location>
        <begin position="148"/>
        <end position="199"/>
    </location>
</feature>
<reference evidence="5" key="1">
    <citation type="submission" date="2023-07" db="EMBL/GenBank/DDBJ databases">
        <title>FDA dAtabase for Regulatory Grade micrObial Sequences (FDA-ARGOS): Supporting development and validation of Infectious Disease Dx tests.</title>
        <authorList>
            <person name="Sproer C."/>
            <person name="Gronow S."/>
            <person name="Severitt S."/>
            <person name="Schroder I."/>
            <person name="Tallon L."/>
            <person name="Sadzewicz L."/>
            <person name="Zhao X."/>
            <person name="Boylan J."/>
            <person name="Ott S."/>
            <person name="Bowen H."/>
            <person name="Vavikolanu K."/>
            <person name="Hazen T."/>
            <person name="Aluvathingal J."/>
            <person name="Nadendla S."/>
            <person name="Lowell S."/>
            <person name="Myers T."/>
            <person name="Yan Y."/>
        </authorList>
    </citation>
    <scope>NUCLEOTIDE SEQUENCE [LARGE SCALE GENOMIC DNA]</scope>
    <source>
        <strain evidence="5">FDAARGOS_1538</strain>
    </source>
</reference>
<feature type="chain" id="PRO_5045719019" evidence="2">
    <location>
        <begin position="18"/>
        <end position="200"/>
    </location>
</feature>
<evidence type="ECO:0000313" key="4">
    <source>
        <dbReference type="EMBL" id="MCA2096220.1"/>
    </source>
</evidence>
<keyword evidence="5" id="KW-1185">Reference proteome</keyword>
<dbReference type="RefSeq" id="WP_209772639.1">
    <property type="nucleotide sequence ID" value="NZ_JAGGLO010000002.1"/>
</dbReference>
<gene>
    <name evidence="4" type="ORF">LDJ82_04735</name>
</gene>
<name>A0ABS7YWV8_9FIRM</name>
<organism evidence="4 5">
    <name type="scientific">Anaerococcus degeneri</name>
    <dbReference type="NCBI Taxonomy" id="361500"/>
    <lineage>
        <taxon>Bacteria</taxon>
        <taxon>Bacillati</taxon>
        <taxon>Bacillota</taxon>
        <taxon>Tissierellia</taxon>
        <taxon>Tissierellales</taxon>
        <taxon>Peptoniphilaceae</taxon>
        <taxon>Anaerococcus</taxon>
    </lineage>
</organism>
<comment type="caution">
    <text evidence="4">The sequence shown here is derived from an EMBL/GenBank/DDBJ whole genome shotgun (WGS) entry which is preliminary data.</text>
</comment>
<evidence type="ECO:0000256" key="1">
    <source>
        <dbReference type="SAM" id="MobiDB-lite"/>
    </source>
</evidence>
<keyword evidence="2" id="KW-0732">Signal</keyword>